<dbReference type="Proteomes" id="UP001501570">
    <property type="component" value="Unassembled WGS sequence"/>
</dbReference>
<name>A0ABP9S843_9ACTN</name>
<reference evidence="2" key="1">
    <citation type="journal article" date="2019" name="Int. J. Syst. Evol. Microbiol.">
        <title>The Global Catalogue of Microorganisms (GCM) 10K type strain sequencing project: providing services to taxonomists for standard genome sequencing and annotation.</title>
        <authorList>
            <consortium name="The Broad Institute Genomics Platform"/>
            <consortium name="The Broad Institute Genome Sequencing Center for Infectious Disease"/>
            <person name="Wu L."/>
            <person name="Ma J."/>
        </authorList>
    </citation>
    <scope>NUCLEOTIDE SEQUENCE [LARGE SCALE GENOMIC DNA]</scope>
    <source>
        <strain evidence="2">JCM 18304</strain>
    </source>
</reference>
<protein>
    <submittedName>
        <fullName evidence="1">Uncharacterized protein</fullName>
    </submittedName>
</protein>
<sequence length="131" mass="13803">MPGADSGLTVVVADVVQGELLPADIRGQVGEVLISGIACIAVPRRVNVDGACLDVCPKLLQTLGKVAHSFAELPVSLPISAEPVRHPTKDIHSGQRLDGVIDPCRRAEIVEEIQRVGEAVTDAVVGFARCY</sequence>
<evidence type="ECO:0000313" key="2">
    <source>
        <dbReference type="Proteomes" id="UP001501570"/>
    </source>
</evidence>
<accession>A0ABP9S843</accession>
<comment type="caution">
    <text evidence="1">The sequence shown here is derived from an EMBL/GenBank/DDBJ whole genome shotgun (WGS) entry which is preliminary data.</text>
</comment>
<proteinExistence type="predicted"/>
<evidence type="ECO:0000313" key="1">
    <source>
        <dbReference type="EMBL" id="GAA5192646.1"/>
    </source>
</evidence>
<dbReference type="EMBL" id="BAABJQ010000017">
    <property type="protein sequence ID" value="GAA5192646.1"/>
    <property type="molecule type" value="Genomic_DNA"/>
</dbReference>
<organism evidence="1 2">
    <name type="scientific">Rugosimonospora acidiphila</name>
    <dbReference type="NCBI Taxonomy" id="556531"/>
    <lineage>
        <taxon>Bacteria</taxon>
        <taxon>Bacillati</taxon>
        <taxon>Actinomycetota</taxon>
        <taxon>Actinomycetes</taxon>
        <taxon>Micromonosporales</taxon>
        <taxon>Micromonosporaceae</taxon>
        <taxon>Rugosimonospora</taxon>
    </lineage>
</organism>
<keyword evidence="2" id="KW-1185">Reference proteome</keyword>
<gene>
    <name evidence="1" type="ORF">GCM10023322_52720</name>
</gene>